<keyword evidence="2" id="KW-1185">Reference proteome</keyword>
<dbReference type="Gramene" id="CDY48588">
    <property type="protein sequence ID" value="CDY48588"/>
    <property type="gene ID" value="GSBRNA2T00091327001"/>
</dbReference>
<name>A0A078IHK8_BRANA</name>
<evidence type="ECO:0000313" key="2">
    <source>
        <dbReference type="Proteomes" id="UP000028999"/>
    </source>
</evidence>
<gene>
    <name evidence="1" type="primary">BnaCnng16470D</name>
    <name evidence="1" type="ORF">GSBRNA2T00091327001</name>
</gene>
<evidence type="ECO:0000313" key="1">
    <source>
        <dbReference type="EMBL" id="CDY48588.1"/>
    </source>
</evidence>
<dbReference type="PaxDb" id="3708-A0A078IHK8"/>
<sequence length="22" mass="2698">MNQSMMLMNMAKRAVKELRTQW</sequence>
<dbReference type="AlphaFoldDB" id="A0A078IHK8"/>
<dbReference type="EMBL" id="LK032780">
    <property type="protein sequence ID" value="CDY48588.1"/>
    <property type="molecule type" value="Genomic_DNA"/>
</dbReference>
<reference evidence="1 2" key="1">
    <citation type="journal article" date="2014" name="Science">
        <title>Plant genetics. Early allopolyploid evolution in the post-Neolithic Brassica napus oilseed genome.</title>
        <authorList>
            <person name="Chalhoub B."/>
            <person name="Denoeud F."/>
            <person name="Liu S."/>
            <person name="Parkin I.A."/>
            <person name="Tang H."/>
            <person name="Wang X."/>
            <person name="Chiquet J."/>
            <person name="Belcram H."/>
            <person name="Tong C."/>
            <person name="Samans B."/>
            <person name="Correa M."/>
            <person name="Da Silva C."/>
            <person name="Just J."/>
            <person name="Falentin C."/>
            <person name="Koh C.S."/>
            <person name="Le Clainche I."/>
            <person name="Bernard M."/>
            <person name="Bento P."/>
            <person name="Noel B."/>
            <person name="Labadie K."/>
            <person name="Alberti A."/>
            <person name="Charles M."/>
            <person name="Arnaud D."/>
            <person name="Guo H."/>
            <person name="Daviaud C."/>
            <person name="Alamery S."/>
            <person name="Jabbari K."/>
            <person name="Zhao M."/>
            <person name="Edger P.P."/>
            <person name="Chelaifa H."/>
            <person name="Tack D."/>
            <person name="Lassalle G."/>
            <person name="Mestiri I."/>
            <person name="Schnel N."/>
            <person name="Le Paslier M.C."/>
            <person name="Fan G."/>
            <person name="Renault V."/>
            <person name="Bayer P.E."/>
            <person name="Golicz A.A."/>
            <person name="Manoli S."/>
            <person name="Lee T.H."/>
            <person name="Thi V.H."/>
            <person name="Chalabi S."/>
            <person name="Hu Q."/>
            <person name="Fan C."/>
            <person name="Tollenaere R."/>
            <person name="Lu Y."/>
            <person name="Battail C."/>
            <person name="Shen J."/>
            <person name="Sidebottom C.H."/>
            <person name="Wang X."/>
            <person name="Canaguier A."/>
            <person name="Chauveau A."/>
            <person name="Berard A."/>
            <person name="Deniot G."/>
            <person name="Guan M."/>
            <person name="Liu Z."/>
            <person name="Sun F."/>
            <person name="Lim Y.P."/>
            <person name="Lyons E."/>
            <person name="Town C.D."/>
            <person name="Bancroft I."/>
            <person name="Wang X."/>
            <person name="Meng J."/>
            <person name="Ma J."/>
            <person name="Pires J.C."/>
            <person name="King G.J."/>
            <person name="Brunel D."/>
            <person name="Delourme R."/>
            <person name="Renard M."/>
            <person name="Aury J.M."/>
            <person name="Adams K.L."/>
            <person name="Batley J."/>
            <person name="Snowdon R.J."/>
            <person name="Tost J."/>
            <person name="Edwards D."/>
            <person name="Zhou Y."/>
            <person name="Hua W."/>
            <person name="Sharpe A.G."/>
            <person name="Paterson A.H."/>
            <person name="Guan C."/>
            <person name="Wincker P."/>
        </authorList>
    </citation>
    <scope>NUCLEOTIDE SEQUENCE [LARGE SCALE GENOMIC DNA]</scope>
    <source>
        <strain evidence="2">cv. Darmor-bzh</strain>
    </source>
</reference>
<proteinExistence type="predicted"/>
<protein>
    <submittedName>
        <fullName evidence="1">BnaCnng16470D protein</fullName>
    </submittedName>
</protein>
<organism evidence="1 2">
    <name type="scientific">Brassica napus</name>
    <name type="common">Rape</name>
    <dbReference type="NCBI Taxonomy" id="3708"/>
    <lineage>
        <taxon>Eukaryota</taxon>
        <taxon>Viridiplantae</taxon>
        <taxon>Streptophyta</taxon>
        <taxon>Embryophyta</taxon>
        <taxon>Tracheophyta</taxon>
        <taxon>Spermatophyta</taxon>
        <taxon>Magnoliopsida</taxon>
        <taxon>eudicotyledons</taxon>
        <taxon>Gunneridae</taxon>
        <taxon>Pentapetalae</taxon>
        <taxon>rosids</taxon>
        <taxon>malvids</taxon>
        <taxon>Brassicales</taxon>
        <taxon>Brassicaceae</taxon>
        <taxon>Brassiceae</taxon>
        <taxon>Brassica</taxon>
    </lineage>
</organism>
<accession>A0A078IHK8</accession>
<dbReference type="Proteomes" id="UP000028999">
    <property type="component" value="Unassembled WGS sequence"/>
</dbReference>